<dbReference type="VEuPathDB" id="FungiDB:A1O7_05769"/>
<evidence type="ECO:0000313" key="2">
    <source>
        <dbReference type="EMBL" id="EXJ58344.1"/>
    </source>
</evidence>
<proteinExistence type="predicted"/>
<dbReference type="AlphaFoldDB" id="W9WIP0"/>
<dbReference type="EMBL" id="AMGW01000004">
    <property type="protein sequence ID" value="EXJ58344.1"/>
    <property type="molecule type" value="Genomic_DNA"/>
</dbReference>
<gene>
    <name evidence="2" type="ORF">A1O7_05769</name>
</gene>
<evidence type="ECO:0000259" key="1">
    <source>
        <dbReference type="Pfam" id="PF25534"/>
    </source>
</evidence>
<dbReference type="GeneID" id="19180352"/>
<dbReference type="OrthoDB" id="3364132at2759"/>
<dbReference type="Proteomes" id="UP000019473">
    <property type="component" value="Unassembled WGS sequence"/>
</dbReference>
<dbReference type="HOGENOM" id="CLU_1454204_0_0_1"/>
<dbReference type="InterPro" id="IPR057678">
    <property type="entry name" value="DUF7918"/>
</dbReference>
<protein>
    <recommendedName>
        <fullName evidence="1">DUF7918 domain-containing protein</fullName>
    </recommendedName>
</protein>
<dbReference type="RefSeq" id="XP_007757967.1">
    <property type="nucleotide sequence ID" value="XM_007759777.1"/>
</dbReference>
<sequence>MLTILADESCTAEEEEKYHNIGTIQVEVWRCHGEVAKPEECDEDYDTVGSVPEKLVKGAALDIYTKLDSSIIMGKYQIESWESTKIEEEPCAVFIFKYRSKGALQALGILARPSSPQPLEERDVETLTSDELKELARRFKALQEAQKVKVKQEKLEANLAQLAELKRVRQDGDDKDDEVEFLSQQPVKKVCSVGGIID</sequence>
<evidence type="ECO:0000313" key="3">
    <source>
        <dbReference type="Proteomes" id="UP000019473"/>
    </source>
</evidence>
<name>W9WIP0_9EURO</name>
<reference evidence="2 3" key="1">
    <citation type="submission" date="2013-03" db="EMBL/GenBank/DDBJ databases">
        <title>The Genome Sequence of Cladophialophora yegresii CBS 114405.</title>
        <authorList>
            <consortium name="The Broad Institute Genomics Platform"/>
            <person name="Cuomo C."/>
            <person name="de Hoog S."/>
            <person name="Gorbushina A."/>
            <person name="Walker B."/>
            <person name="Young S.K."/>
            <person name="Zeng Q."/>
            <person name="Gargeya S."/>
            <person name="Fitzgerald M."/>
            <person name="Haas B."/>
            <person name="Abouelleil A."/>
            <person name="Allen A.W."/>
            <person name="Alvarado L."/>
            <person name="Arachchi H.M."/>
            <person name="Berlin A.M."/>
            <person name="Chapman S.B."/>
            <person name="Gainer-Dewar J."/>
            <person name="Goldberg J."/>
            <person name="Griggs A."/>
            <person name="Gujja S."/>
            <person name="Hansen M."/>
            <person name="Howarth C."/>
            <person name="Imamovic A."/>
            <person name="Ireland A."/>
            <person name="Larimer J."/>
            <person name="McCowan C."/>
            <person name="Murphy C."/>
            <person name="Pearson M."/>
            <person name="Poon T.W."/>
            <person name="Priest M."/>
            <person name="Roberts A."/>
            <person name="Saif S."/>
            <person name="Shea T."/>
            <person name="Sisk P."/>
            <person name="Sykes S."/>
            <person name="Wortman J."/>
            <person name="Nusbaum C."/>
            <person name="Birren B."/>
        </authorList>
    </citation>
    <scope>NUCLEOTIDE SEQUENCE [LARGE SCALE GENOMIC DNA]</scope>
    <source>
        <strain evidence="2 3">CBS 114405</strain>
    </source>
</reference>
<comment type="caution">
    <text evidence="2">The sequence shown here is derived from an EMBL/GenBank/DDBJ whole genome shotgun (WGS) entry which is preliminary data.</text>
</comment>
<feature type="domain" description="DUF7918" evidence="1">
    <location>
        <begin position="11"/>
        <end position="112"/>
    </location>
</feature>
<organism evidence="2 3">
    <name type="scientific">Cladophialophora yegresii CBS 114405</name>
    <dbReference type="NCBI Taxonomy" id="1182544"/>
    <lineage>
        <taxon>Eukaryota</taxon>
        <taxon>Fungi</taxon>
        <taxon>Dikarya</taxon>
        <taxon>Ascomycota</taxon>
        <taxon>Pezizomycotina</taxon>
        <taxon>Eurotiomycetes</taxon>
        <taxon>Chaetothyriomycetidae</taxon>
        <taxon>Chaetothyriales</taxon>
        <taxon>Herpotrichiellaceae</taxon>
        <taxon>Cladophialophora</taxon>
    </lineage>
</organism>
<dbReference type="STRING" id="1182544.W9WIP0"/>
<dbReference type="Pfam" id="PF25534">
    <property type="entry name" value="DUF7918"/>
    <property type="match status" value="1"/>
</dbReference>
<dbReference type="PANTHER" id="PTHR36223">
    <property type="entry name" value="BETA-LACTAMASE-TYPE TRANSPEPTIDASE FOLD DOMAIN CONTAINING PROTEIN"/>
    <property type="match status" value="1"/>
</dbReference>
<accession>W9WIP0</accession>
<keyword evidence="3" id="KW-1185">Reference proteome</keyword>
<dbReference type="PANTHER" id="PTHR36223:SF1">
    <property type="entry name" value="TRANSCRIPTION ELONGATION FACTOR EAF N-TERMINAL DOMAIN-CONTAINING PROTEIN"/>
    <property type="match status" value="1"/>
</dbReference>